<sequence>MATTRLLLLRSQQTLTLTKPNLLRSFSAAPPNHEFLSPNDFLNSWTTPTDPKQAEAKLAFLRREYAKKVKAYRKEYIQEVELQRLEKQRKDEAKREAMRIANEERRAAKVATKKAKAAEREVAEEEFRQTLLKERAAKLEYWRMREKRIQEKKKDGRELLRRKSSMWVDEAELEKKLLVVIVDTNPL</sequence>
<evidence type="ECO:0000313" key="2">
    <source>
        <dbReference type="Proteomes" id="UP000828048"/>
    </source>
</evidence>
<dbReference type="EMBL" id="CM037153">
    <property type="protein sequence ID" value="KAH7859080.1"/>
    <property type="molecule type" value="Genomic_DNA"/>
</dbReference>
<comment type="caution">
    <text evidence="1">The sequence shown here is derived from an EMBL/GenBank/DDBJ whole genome shotgun (WGS) entry which is preliminary data.</text>
</comment>
<gene>
    <name evidence="1" type="ORF">Vadar_031327</name>
</gene>
<evidence type="ECO:0000313" key="1">
    <source>
        <dbReference type="EMBL" id="KAH7859080.1"/>
    </source>
</evidence>
<organism evidence="1 2">
    <name type="scientific">Vaccinium darrowii</name>
    <dbReference type="NCBI Taxonomy" id="229202"/>
    <lineage>
        <taxon>Eukaryota</taxon>
        <taxon>Viridiplantae</taxon>
        <taxon>Streptophyta</taxon>
        <taxon>Embryophyta</taxon>
        <taxon>Tracheophyta</taxon>
        <taxon>Spermatophyta</taxon>
        <taxon>Magnoliopsida</taxon>
        <taxon>eudicotyledons</taxon>
        <taxon>Gunneridae</taxon>
        <taxon>Pentapetalae</taxon>
        <taxon>asterids</taxon>
        <taxon>Ericales</taxon>
        <taxon>Ericaceae</taxon>
        <taxon>Vaccinioideae</taxon>
        <taxon>Vaccinieae</taxon>
        <taxon>Vaccinium</taxon>
    </lineage>
</organism>
<accession>A0ACB7YZU0</accession>
<dbReference type="Proteomes" id="UP000828048">
    <property type="component" value="Chromosome 3"/>
</dbReference>
<keyword evidence="2" id="KW-1185">Reference proteome</keyword>
<name>A0ACB7YZU0_9ERIC</name>
<protein>
    <submittedName>
        <fullName evidence="1">Uncharacterized protein</fullName>
    </submittedName>
</protein>
<proteinExistence type="predicted"/>
<reference evidence="1 2" key="1">
    <citation type="journal article" date="2021" name="Hortic Res">
        <title>High-quality reference genome and annotation aids understanding of berry development for evergreen blueberry (Vaccinium darrowii).</title>
        <authorList>
            <person name="Yu J."/>
            <person name="Hulse-Kemp A.M."/>
            <person name="Babiker E."/>
            <person name="Staton M."/>
        </authorList>
    </citation>
    <scope>NUCLEOTIDE SEQUENCE [LARGE SCALE GENOMIC DNA]</scope>
    <source>
        <strain evidence="2">cv. NJ 8807/NJ 8810</strain>
        <tissue evidence="1">Young leaf</tissue>
    </source>
</reference>